<dbReference type="AlphaFoldDB" id="A0A5B0RNS8"/>
<dbReference type="Proteomes" id="UP000325313">
    <property type="component" value="Unassembled WGS sequence"/>
</dbReference>
<gene>
    <name evidence="1" type="ORF">PGTUg99_035398</name>
</gene>
<accession>A0A5B0RNS8</accession>
<comment type="caution">
    <text evidence="1">The sequence shown here is derived from an EMBL/GenBank/DDBJ whole genome shotgun (WGS) entry which is preliminary data.</text>
</comment>
<reference evidence="1 2" key="1">
    <citation type="submission" date="2019-05" db="EMBL/GenBank/DDBJ databases">
        <title>Emergence of the Ug99 lineage of the wheat stem rust pathogen through somatic hybridization.</title>
        <authorList>
            <person name="Li F."/>
            <person name="Upadhyaya N.M."/>
            <person name="Sperschneider J."/>
            <person name="Matny O."/>
            <person name="Nguyen-Phuc H."/>
            <person name="Mago R."/>
            <person name="Raley C."/>
            <person name="Miller M.E."/>
            <person name="Silverstein K.A.T."/>
            <person name="Henningsen E."/>
            <person name="Hirsch C.D."/>
            <person name="Visser B."/>
            <person name="Pretorius Z.A."/>
            <person name="Steffenson B.J."/>
            <person name="Schwessinger B."/>
            <person name="Dodds P.N."/>
            <person name="Figueroa M."/>
        </authorList>
    </citation>
    <scope>NUCLEOTIDE SEQUENCE [LARGE SCALE GENOMIC DNA]</scope>
    <source>
        <strain evidence="1 2">Ug99</strain>
    </source>
</reference>
<dbReference type="EMBL" id="VDEP01000170">
    <property type="protein sequence ID" value="KAA1127002.1"/>
    <property type="molecule type" value="Genomic_DNA"/>
</dbReference>
<evidence type="ECO:0000313" key="2">
    <source>
        <dbReference type="Proteomes" id="UP000325313"/>
    </source>
</evidence>
<name>A0A5B0RNS8_PUCGR</name>
<evidence type="ECO:0000313" key="1">
    <source>
        <dbReference type="EMBL" id="KAA1127002.1"/>
    </source>
</evidence>
<dbReference type="Gene3D" id="3.30.450.30">
    <property type="entry name" value="Dynein light chain 2a, cytoplasmic"/>
    <property type="match status" value="1"/>
</dbReference>
<protein>
    <submittedName>
        <fullName evidence="1">Uncharacterized protein</fullName>
    </submittedName>
</protein>
<organism evidence="1 2">
    <name type="scientific">Puccinia graminis f. sp. tritici</name>
    <dbReference type="NCBI Taxonomy" id="56615"/>
    <lineage>
        <taxon>Eukaryota</taxon>
        <taxon>Fungi</taxon>
        <taxon>Dikarya</taxon>
        <taxon>Basidiomycota</taxon>
        <taxon>Pucciniomycotina</taxon>
        <taxon>Pucciniomycetes</taxon>
        <taxon>Pucciniales</taxon>
        <taxon>Pucciniaceae</taxon>
        <taxon>Puccinia</taxon>
    </lineage>
</organism>
<proteinExistence type="predicted"/>
<sequence>MPTTTRMAEPPEVELKIQRLSKHQNVRGVIILNFNGFVIHSCFCSLFVGCKSIPLSTADAGSAVTKELCASADYVMANVHPKCYPRVTSLGGIQCSSARLLSSWASTRVSMNILKLCCPSGNANNILNNVIVTYPQHNNTPINPHQPLAPFHLPLLLPYS</sequence>